<dbReference type="SUPFAM" id="SSF56519">
    <property type="entry name" value="Penicillin binding protein dimerisation domain"/>
    <property type="match status" value="1"/>
</dbReference>
<keyword evidence="9" id="KW-0133">Cell shape</keyword>
<evidence type="ECO:0000256" key="2">
    <source>
        <dbReference type="ARBA" id="ARBA00004236"/>
    </source>
</evidence>
<dbReference type="GO" id="GO:0006508">
    <property type="term" value="P:proteolysis"/>
    <property type="evidence" value="ECO:0007669"/>
    <property type="project" value="UniProtKB-KW"/>
</dbReference>
<evidence type="ECO:0000256" key="5">
    <source>
        <dbReference type="ARBA" id="ARBA00022645"/>
    </source>
</evidence>
<keyword evidence="18" id="KW-1185">Reference proteome</keyword>
<feature type="transmembrane region" description="Helical" evidence="14">
    <location>
        <begin position="6"/>
        <end position="24"/>
    </location>
</feature>
<evidence type="ECO:0000256" key="10">
    <source>
        <dbReference type="ARBA" id="ARBA00022984"/>
    </source>
</evidence>
<dbReference type="Gene3D" id="3.30.1390.30">
    <property type="entry name" value="Penicillin-binding protein 2a, domain 3"/>
    <property type="match status" value="1"/>
</dbReference>
<feature type="domain" description="Penicillin-binding protein dimerisation" evidence="16">
    <location>
        <begin position="48"/>
        <end position="210"/>
    </location>
</feature>
<dbReference type="InterPro" id="IPR005311">
    <property type="entry name" value="PBP_dimer"/>
</dbReference>
<evidence type="ECO:0000256" key="3">
    <source>
        <dbReference type="ARBA" id="ARBA00022475"/>
    </source>
</evidence>
<evidence type="ECO:0000256" key="4">
    <source>
        <dbReference type="ARBA" id="ARBA00022519"/>
    </source>
</evidence>
<dbReference type="InterPro" id="IPR001460">
    <property type="entry name" value="PCN-bd_Tpept"/>
</dbReference>
<keyword evidence="7 14" id="KW-0812">Transmembrane</keyword>
<dbReference type="STRING" id="762486.SAMN05444411_105102"/>
<dbReference type="Gene3D" id="3.40.710.10">
    <property type="entry name" value="DD-peptidase/beta-lactamase superfamily"/>
    <property type="match status" value="1"/>
</dbReference>
<evidence type="ECO:0000313" key="17">
    <source>
        <dbReference type="EMBL" id="SDX40543.1"/>
    </source>
</evidence>
<dbReference type="InterPro" id="IPR036138">
    <property type="entry name" value="PBP_dimer_sf"/>
</dbReference>
<dbReference type="Pfam" id="PF00905">
    <property type="entry name" value="Transpeptidase"/>
    <property type="match status" value="1"/>
</dbReference>
<dbReference type="GO" id="GO:0005886">
    <property type="term" value="C:plasma membrane"/>
    <property type="evidence" value="ECO:0007669"/>
    <property type="project" value="UniProtKB-SubCell"/>
</dbReference>
<keyword evidence="4" id="KW-0997">Cell inner membrane</keyword>
<dbReference type="Gene3D" id="3.90.1310.10">
    <property type="entry name" value="Penicillin-binding protein 2a (Domain 2)"/>
    <property type="match status" value="1"/>
</dbReference>
<dbReference type="InterPro" id="IPR017790">
    <property type="entry name" value="Penicillin-binding_protein_2"/>
</dbReference>
<comment type="subcellular location">
    <subcellularLocation>
        <location evidence="2">Cell membrane</location>
    </subcellularLocation>
    <subcellularLocation>
        <location evidence="1">Membrane</location>
        <topology evidence="1">Single-pass membrane protein</topology>
    </subcellularLocation>
</comment>
<sequence length="619" mass="70408">MKRTGLLAYLILIIGVIYIGRLFYLQVLDNSYKIPTLNNSAVKLKYEYPERGYVYDRNGELLVANQLSYDIMIIPREVKSIDTLELCSLLKISKEDYIKKFNRAKRYSTRIPSTFVAQLAKNDYAYLQEKMHKFKGFYIQKRSLREYLVNSAPNVLGYISEVNEDLIKKNPYYQLGELIGRSGVESTYEETLRGQKGVKYIQRDRFNKEIGPYKNGKYDTVAVPGNDITLTIDSKLQQYGEALIINKRGGIVAIEPSTGEILALVSSPTYNPNLMVGRNRSKNFTKLYLDTINKPLIDRGLQGMYPPGSPFKIITALTALQENVINTTTSVKCINGYRYGSRKGAFMKCHCGTHGSPVSLNKAIYRSCNSYFANAYRKVIEKYPTSEEGMNTWNKHVESFGLGNYLNNDLSVGRKGLIPDGDFYNRYYPSGRWTATYTISNSIGQGEILTTPIQLANMTAAVANRGYYFTPHIVKKINNEKINQQYTTPKYTSIDKKHFEPVIEGLFQVLENPRGTASWSRVKGIEICGKTGTAENPHGQDHSIFIAFAPKDNPKIAIAVFVENGYWGSRWAGPISSLMIEKYLTGKITKTWEEQRMFNGSLQEEYEKQLQEELIEVEK</sequence>
<organism evidence="17 18">
    <name type="scientific">Lutibacter oricola</name>
    <dbReference type="NCBI Taxonomy" id="762486"/>
    <lineage>
        <taxon>Bacteria</taxon>
        <taxon>Pseudomonadati</taxon>
        <taxon>Bacteroidota</taxon>
        <taxon>Flavobacteriia</taxon>
        <taxon>Flavobacteriales</taxon>
        <taxon>Flavobacteriaceae</taxon>
        <taxon>Lutibacter</taxon>
    </lineage>
</organism>
<proteinExistence type="predicted"/>
<keyword evidence="8" id="KW-0378">Hydrolase</keyword>
<dbReference type="SUPFAM" id="SSF56601">
    <property type="entry name" value="beta-lactamase/transpeptidase-like"/>
    <property type="match status" value="1"/>
</dbReference>
<keyword evidence="13" id="KW-0961">Cell wall biogenesis/degradation</keyword>
<keyword evidence="5" id="KW-0121">Carboxypeptidase</keyword>
<dbReference type="EMBL" id="FNNJ01000005">
    <property type="protein sequence ID" value="SDX40543.1"/>
    <property type="molecule type" value="Genomic_DNA"/>
</dbReference>
<dbReference type="GO" id="GO:0071555">
    <property type="term" value="P:cell wall organization"/>
    <property type="evidence" value="ECO:0007669"/>
    <property type="project" value="UniProtKB-KW"/>
</dbReference>
<gene>
    <name evidence="17" type="ORF">SAMN05444411_105102</name>
</gene>
<evidence type="ECO:0000256" key="12">
    <source>
        <dbReference type="ARBA" id="ARBA00023136"/>
    </source>
</evidence>
<evidence type="ECO:0000256" key="7">
    <source>
        <dbReference type="ARBA" id="ARBA00022692"/>
    </source>
</evidence>
<keyword evidence="12 14" id="KW-0472">Membrane</keyword>
<evidence type="ECO:0000313" key="18">
    <source>
        <dbReference type="Proteomes" id="UP000199595"/>
    </source>
</evidence>
<dbReference type="GO" id="GO:0009002">
    <property type="term" value="F:serine-type D-Ala-D-Ala carboxypeptidase activity"/>
    <property type="evidence" value="ECO:0007669"/>
    <property type="project" value="InterPro"/>
</dbReference>
<keyword evidence="3" id="KW-1003">Cell membrane</keyword>
<evidence type="ECO:0000256" key="11">
    <source>
        <dbReference type="ARBA" id="ARBA00022989"/>
    </source>
</evidence>
<keyword evidence="11 14" id="KW-1133">Transmembrane helix</keyword>
<dbReference type="InterPro" id="IPR012338">
    <property type="entry name" value="Beta-lactam/transpept-like"/>
</dbReference>
<accession>A0A1H3BF20</accession>
<dbReference type="NCBIfam" id="TIGR03423">
    <property type="entry name" value="pbp2_mrdA"/>
    <property type="match status" value="1"/>
</dbReference>
<dbReference type="OrthoDB" id="9766847at2"/>
<dbReference type="RefSeq" id="WP_090123326.1">
    <property type="nucleotide sequence ID" value="NZ_FNNJ01000005.1"/>
</dbReference>
<evidence type="ECO:0000259" key="16">
    <source>
        <dbReference type="Pfam" id="PF03717"/>
    </source>
</evidence>
<dbReference type="AlphaFoldDB" id="A0A1H3BF20"/>
<keyword evidence="6" id="KW-0645">Protease</keyword>
<keyword evidence="10" id="KW-0573">Peptidoglycan synthesis</keyword>
<evidence type="ECO:0000259" key="15">
    <source>
        <dbReference type="Pfam" id="PF00905"/>
    </source>
</evidence>
<dbReference type="Proteomes" id="UP000199595">
    <property type="component" value="Unassembled WGS sequence"/>
</dbReference>
<dbReference type="GO" id="GO:0008360">
    <property type="term" value="P:regulation of cell shape"/>
    <property type="evidence" value="ECO:0007669"/>
    <property type="project" value="UniProtKB-KW"/>
</dbReference>
<dbReference type="FunFam" id="3.40.710.10:FF:000024">
    <property type="entry name" value="Penicillin-binding protein 2"/>
    <property type="match status" value="1"/>
</dbReference>
<dbReference type="GO" id="GO:0008658">
    <property type="term" value="F:penicillin binding"/>
    <property type="evidence" value="ECO:0007669"/>
    <property type="project" value="InterPro"/>
</dbReference>
<name>A0A1H3BF20_9FLAO</name>
<reference evidence="17 18" key="1">
    <citation type="submission" date="2016-10" db="EMBL/GenBank/DDBJ databases">
        <authorList>
            <person name="de Groot N.N."/>
        </authorList>
    </citation>
    <scope>NUCLEOTIDE SEQUENCE [LARGE SCALE GENOMIC DNA]</scope>
    <source>
        <strain evidence="17 18">DSM 24956</strain>
    </source>
</reference>
<dbReference type="PANTHER" id="PTHR30627">
    <property type="entry name" value="PEPTIDOGLYCAN D,D-TRANSPEPTIDASE"/>
    <property type="match status" value="1"/>
</dbReference>
<dbReference type="InterPro" id="IPR050515">
    <property type="entry name" value="Beta-lactam/transpept"/>
</dbReference>
<dbReference type="Pfam" id="PF03717">
    <property type="entry name" value="PBP_dimer"/>
    <property type="match status" value="1"/>
</dbReference>
<evidence type="ECO:0000256" key="13">
    <source>
        <dbReference type="ARBA" id="ARBA00023316"/>
    </source>
</evidence>
<protein>
    <submittedName>
        <fullName evidence="17">Penicillin-binding protein 2</fullName>
    </submittedName>
</protein>
<feature type="domain" description="Penicillin-binding protein transpeptidase" evidence="15">
    <location>
        <begin position="249"/>
        <end position="576"/>
    </location>
</feature>
<evidence type="ECO:0000256" key="9">
    <source>
        <dbReference type="ARBA" id="ARBA00022960"/>
    </source>
</evidence>
<dbReference type="GO" id="GO:0009252">
    <property type="term" value="P:peptidoglycan biosynthetic process"/>
    <property type="evidence" value="ECO:0007669"/>
    <property type="project" value="UniProtKB-KW"/>
</dbReference>
<evidence type="ECO:0000256" key="1">
    <source>
        <dbReference type="ARBA" id="ARBA00004167"/>
    </source>
</evidence>
<evidence type="ECO:0000256" key="14">
    <source>
        <dbReference type="SAM" id="Phobius"/>
    </source>
</evidence>
<evidence type="ECO:0000256" key="8">
    <source>
        <dbReference type="ARBA" id="ARBA00022801"/>
    </source>
</evidence>
<dbReference type="PANTHER" id="PTHR30627:SF2">
    <property type="entry name" value="PEPTIDOGLYCAN D,D-TRANSPEPTIDASE MRDA"/>
    <property type="match status" value="1"/>
</dbReference>
<evidence type="ECO:0000256" key="6">
    <source>
        <dbReference type="ARBA" id="ARBA00022670"/>
    </source>
</evidence>
<dbReference type="GO" id="GO:0071972">
    <property type="term" value="F:peptidoglycan L,D-transpeptidase activity"/>
    <property type="evidence" value="ECO:0007669"/>
    <property type="project" value="TreeGrafter"/>
</dbReference>